<dbReference type="PRINTS" id="PR00332">
    <property type="entry name" value="HISTRIAD"/>
</dbReference>
<gene>
    <name evidence="5" type="ORF">B4N89_20960</name>
</gene>
<name>A0A1T3P818_9ACTN</name>
<comment type="caution">
    <text evidence="5">The sequence shown here is derived from an EMBL/GenBank/DDBJ whole genome shotgun (WGS) entry which is preliminary data.</text>
</comment>
<dbReference type="CDD" id="cd01276">
    <property type="entry name" value="PKCI_related"/>
    <property type="match status" value="1"/>
</dbReference>
<evidence type="ECO:0000256" key="2">
    <source>
        <dbReference type="PIRSR" id="PIRSR601310-3"/>
    </source>
</evidence>
<dbReference type="InterPro" id="IPR011146">
    <property type="entry name" value="HIT-like"/>
</dbReference>
<protein>
    <submittedName>
        <fullName evidence="5">Histidine triad nucleotide-binding protein</fullName>
    </submittedName>
</protein>
<dbReference type="OrthoDB" id="9784774at2"/>
<feature type="domain" description="HIT" evidence="4">
    <location>
        <begin position="11"/>
        <end position="120"/>
    </location>
</feature>
<dbReference type="Pfam" id="PF01230">
    <property type="entry name" value="HIT"/>
    <property type="match status" value="1"/>
</dbReference>
<evidence type="ECO:0000313" key="5">
    <source>
        <dbReference type="EMBL" id="OPC85183.1"/>
    </source>
</evidence>
<dbReference type="STRING" id="159449.B4N89_20960"/>
<dbReference type="AlphaFoldDB" id="A0A1T3P818"/>
<dbReference type="Gene3D" id="3.30.428.10">
    <property type="entry name" value="HIT-like"/>
    <property type="match status" value="1"/>
</dbReference>
<accession>A0A1T3P818</accession>
<sequence length="120" mass="12331">MAAGEPQADCLFCKILAGDVPATIVHETKDVVAFRDINPQAPTHILVIPRAHYANAGELGADAPELAGALLAEAAVIATAEDIADSGYRIVFNTGAGAGQTVFHVHAHLLGGRGLSWPPG</sequence>
<dbReference type="RefSeq" id="WP_078979502.1">
    <property type="nucleotide sequence ID" value="NZ_MWQN01000001.1"/>
</dbReference>
<evidence type="ECO:0000313" key="6">
    <source>
        <dbReference type="Proteomes" id="UP000190037"/>
    </source>
</evidence>
<feature type="short sequence motif" description="Histidine triad motif" evidence="2 3">
    <location>
        <begin position="104"/>
        <end position="108"/>
    </location>
</feature>
<proteinExistence type="predicted"/>
<evidence type="ECO:0000256" key="3">
    <source>
        <dbReference type="PROSITE-ProRule" id="PRU00464"/>
    </source>
</evidence>
<dbReference type="InterPro" id="IPR036265">
    <property type="entry name" value="HIT-like_sf"/>
</dbReference>
<keyword evidence="6" id="KW-1185">Reference proteome</keyword>
<dbReference type="eggNOG" id="COG0537">
    <property type="taxonomic scope" value="Bacteria"/>
</dbReference>
<dbReference type="Proteomes" id="UP000190037">
    <property type="component" value="Unassembled WGS sequence"/>
</dbReference>
<dbReference type="SUPFAM" id="SSF54197">
    <property type="entry name" value="HIT-like"/>
    <property type="match status" value="1"/>
</dbReference>
<feature type="active site" description="Tele-AMP-histidine intermediate" evidence="1">
    <location>
        <position position="106"/>
    </location>
</feature>
<evidence type="ECO:0000259" key="4">
    <source>
        <dbReference type="PROSITE" id="PS51084"/>
    </source>
</evidence>
<organism evidence="5 6">
    <name type="scientific">Embleya scabrispora</name>
    <dbReference type="NCBI Taxonomy" id="159449"/>
    <lineage>
        <taxon>Bacteria</taxon>
        <taxon>Bacillati</taxon>
        <taxon>Actinomycetota</taxon>
        <taxon>Actinomycetes</taxon>
        <taxon>Kitasatosporales</taxon>
        <taxon>Streptomycetaceae</taxon>
        <taxon>Embleya</taxon>
    </lineage>
</organism>
<dbReference type="PROSITE" id="PS51084">
    <property type="entry name" value="HIT_2"/>
    <property type="match status" value="1"/>
</dbReference>
<dbReference type="EMBL" id="MWQN01000001">
    <property type="protein sequence ID" value="OPC85183.1"/>
    <property type="molecule type" value="Genomic_DNA"/>
</dbReference>
<evidence type="ECO:0000256" key="1">
    <source>
        <dbReference type="PIRSR" id="PIRSR601310-1"/>
    </source>
</evidence>
<dbReference type="PANTHER" id="PTHR23089">
    <property type="entry name" value="HISTIDINE TRIAD HIT PROTEIN"/>
    <property type="match status" value="1"/>
</dbReference>
<reference evidence="5 6" key="1">
    <citation type="submission" date="2017-03" db="EMBL/GenBank/DDBJ databases">
        <title>Draft genome sequence of Streptomyces scabrisporus NF3, endophyte isolated from Amphipterygium adstringens.</title>
        <authorList>
            <person name="Vazquez M."/>
            <person name="Ceapa C.D."/>
            <person name="Rodriguez Luna D."/>
            <person name="Sanchez Esquivel S."/>
        </authorList>
    </citation>
    <scope>NUCLEOTIDE SEQUENCE [LARGE SCALE GENOMIC DNA]</scope>
    <source>
        <strain evidence="5 6">NF3</strain>
    </source>
</reference>
<dbReference type="InterPro" id="IPR001310">
    <property type="entry name" value="Histidine_triad_HIT"/>
</dbReference>
<dbReference type="GO" id="GO:0003824">
    <property type="term" value="F:catalytic activity"/>
    <property type="evidence" value="ECO:0007669"/>
    <property type="project" value="InterPro"/>
</dbReference>